<keyword evidence="2" id="KW-1185">Reference proteome</keyword>
<reference evidence="1" key="1">
    <citation type="submission" date="2021-03" db="EMBL/GenBank/DDBJ databases">
        <title>Draft genome sequence of rust myrtle Austropuccinia psidii MF-1, a brazilian biotype.</title>
        <authorList>
            <person name="Quecine M.C."/>
            <person name="Pachon D.M.R."/>
            <person name="Bonatelli M.L."/>
            <person name="Correr F.H."/>
            <person name="Franceschini L.M."/>
            <person name="Leite T.F."/>
            <person name="Margarido G.R.A."/>
            <person name="Almeida C.A."/>
            <person name="Ferrarezi J.A."/>
            <person name="Labate C.A."/>
        </authorList>
    </citation>
    <scope>NUCLEOTIDE SEQUENCE</scope>
    <source>
        <strain evidence="1">MF-1</strain>
    </source>
</reference>
<protein>
    <submittedName>
        <fullName evidence="1">Uncharacterized protein</fullName>
    </submittedName>
</protein>
<sequence length="247" mass="29357">MLPNQEPLMPVHQEKKLWMMRMGTCLHEQQTQSNSDFTHPQMPLAQSMLNQSAMRQQRNQACKAHNVAKRASQKEKQKWLKAELPENVHGMRSAVHTHCLFLIKLRDKDFQSLPAPPSTEDHEIEIQVAGHLGYLPKDVINDPLTQVQSQGFQRYCKNELHKLVLKQFTWDWESLWQHPLNKLISIVFYHNPHLALVSTNYHHYHWYKDQNNYGVMADLMEQYFTYLKLEWKSIQKDVEYLLKKKEN</sequence>
<comment type="caution">
    <text evidence="1">The sequence shown here is derived from an EMBL/GenBank/DDBJ whole genome shotgun (WGS) entry which is preliminary data.</text>
</comment>
<dbReference type="Proteomes" id="UP000765509">
    <property type="component" value="Unassembled WGS sequence"/>
</dbReference>
<dbReference type="EMBL" id="AVOT02044037">
    <property type="protein sequence ID" value="MBW0539422.1"/>
    <property type="molecule type" value="Genomic_DNA"/>
</dbReference>
<accession>A0A9Q3FJ41</accession>
<dbReference type="OrthoDB" id="2501705at2759"/>
<gene>
    <name evidence="1" type="ORF">O181_079137</name>
</gene>
<proteinExistence type="predicted"/>
<name>A0A9Q3FJ41_9BASI</name>
<dbReference type="AlphaFoldDB" id="A0A9Q3FJ41"/>
<organism evidence="1 2">
    <name type="scientific">Austropuccinia psidii MF-1</name>
    <dbReference type="NCBI Taxonomy" id="1389203"/>
    <lineage>
        <taxon>Eukaryota</taxon>
        <taxon>Fungi</taxon>
        <taxon>Dikarya</taxon>
        <taxon>Basidiomycota</taxon>
        <taxon>Pucciniomycotina</taxon>
        <taxon>Pucciniomycetes</taxon>
        <taxon>Pucciniales</taxon>
        <taxon>Sphaerophragmiaceae</taxon>
        <taxon>Austropuccinia</taxon>
    </lineage>
</organism>
<evidence type="ECO:0000313" key="1">
    <source>
        <dbReference type="EMBL" id="MBW0539422.1"/>
    </source>
</evidence>
<evidence type="ECO:0000313" key="2">
    <source>
        <dbReference type="Proteomes" id="UP000765509"/>
    </source>
</evidence>